<keyword evidence="6 10" id="KW-1133">Transmembrane helix</keyword>
<feature type="transmembrane region" description="Helical" evidence="10">
    <location>
        <begin position="163"/>
        <end position="189"/>
    </location>
</feature>
<accession>A0AA38IKD8</accession>
<dbReference type="GO" id="GO:0004984">
    <property type="term" value="F:olfactory receptor activity"/>
    <property type="evidence" value="ECO:0007669"/>
    <property type="project" value="InterPro"/>
</dbReference>
<dbReference type="GO" id="GO:0007165">
    <property type="term" value="P:signal transduction"/>
    <property type="evidence" value="ECO:0007669"/>
    <property type="project" value="UniProtKB-KW"/>
</dbReference>
<dbReference type="AlphaFoldDB" id="A0AA38IKD8"/>
<evidence type="ECO:0000313" key="11">
    <source>
        <dbReference type="EMBL" id="KAJ3658545.1"/>
    </source>
</evidence>
<feature type="transmembrane region" description="Helical" evidence="10">
    <location>
        <begin position="277"/>
        <end position="300"/>
    </location>
</feature>
<comment type="similarity">
    <text evidence="10">Belongs to the insect chemoreceptor superfamily. Heteromeric odorant receptor channel (TC 1.A.69) family.</text>
</comment>
<evidence type="ECO:0000256" key="6">
    <source>
        <dbReference type="ARBA" id="ARBA00022989"/>
    </source>
</evidence>
<dbReference type="GO" id="GO:0005886">
    <property type="term" value="C:plasma membrane"/>
    <property type="evidence" value="ECO:0007669"/>
    <property type="project" value="UniProtKB-SubCell"/>
</dbReference>
<keyword evidence="8 10" id="KW-0675">Receptor</keyword>
<keyword evidence="5 10" id="KW-0552">Olfaction</keyword>
<comment type="caution">
    <text evidence="11">The sequence shown here is derived from an EMBL/GenBank/DDBJ whole genome shotgun (WGS) entry which is preliminary data.</text>
</comment>
<protein>
    <recommendedName>
        <fullName evidence="10">Odorant receptor</fullName>
    </recommendedName>
</protein>
<evidence type="ECO:0000256" key="3">
    <source>
        <dbReference type="ARBA" id="ARBA00022606"/>
    </source>
</evidence>
<evidence type="ECO:0000256" key="10">
    <source>
        <dbReference type="RuleBase" id="RU351113"/>
    </source>
</evidence>
<keyword evidence="9 10" id="KW-0807">Transducer</keyword>
<comment type="caution">
    <text evidence="10">Lacks conserved residue(s) required for the propagation of feature annotation.</text>
</comment>
<evidence type="ECO:0000313" key="12">
    <source>
        <dbReference type="Proteomes" id="UP001168821"/>
    </source>
</evidence>
<keyword evidence="3 10" id="KW-0716">Sensory transduction</keyword>
<evidence type="ECO:0000256" key="2">
    <source>
        <dbReference type="ARBA" id="ARBA00022475"/>
    </source>
</evidence>
<proteinExistence type="inferred from homology"/>
<keyword evidence="4 10" id="KW-0812">Transmembrane</keyword>
<evidence type="ECO:0000256" key="4">
    <source>
        <dbReference type="ARBA" id="ARBA00022692"/>
    </source>
</evidence>
<dbReference type="InterPro" id="IPR004117">
    <property type="entry name" value="7tm6_olfct_rcpt"/>
</dbReference>
<name>A0AA38IKD8_9CUCU</name>
<reference evidence="11" key="1">
    <citation type="journal article" date="2023" name="G3 (Bethesda)">
        <title>Whole genome assemblies of Zophobas morio and Tenebrio molitor.</title>
        <authorList>
            <person name="Kaur S."/>
            <person name="Stinson S.A."/>
            <person name="diCenzo G.C."/>
        </authorList>
    </citation>
    <scope>NUCLEOTIDE SEQUENCE</scope>
    <source>
        <strain evidence="11">QUZm001</strain>
    </source>
</reference>
<organism evidence="11 12">
    <name type="scientific">Zophobas morio</name>
    <dbReference type="NCBI Taxonomy" id="2755281"/>
    <lineage>
        <taxon>Eukaryota</taxon>
        <taxon>Metazoa</taxon>
        <taxon>Ecdysozoa</taxon>
        <taxon>Arthropoda</taxon>
        <taxon>Hexapoda</taxon>
        <taxon>Insecta</taxon>
        <taxon>Pterygota</taxon>
        <taxon>Neoptera</taxon>
        <taxon>Endopterygota</taxon>
        <taxon>Coleoptera</taxon>
        <taxon>Polyphaga</taxon>
        <taxon>Cucujiformia</taxon>
        <taxon>Tenebrionidae</taxon>
        <taxon>Zophobas</taxon>
    </lineage>
</organism>
<dbReference type="Proteomes" id="UP001168821">
    <property type="component" value="Unassembled WGS sequence"/>
</dbReference>
<comment type="subcellular location">
    <subcellularLocation>
        <location evidence="1 10">Cell membrane</location>
        <topology evidence="1 10">Multi-pass membrane protein</topology>
    </subcellularLocation>
</comment>
<evidence type="ECO:0000256" key="1">
    <source>
        <dbReference type="ARBA" id="ARBA00004651"/>
    </source>
</evidence>
<evidence type="ECO:0000256" key="9">
    <source>
        <dbReference type="ARBA" id="ARBA00023224"/>
    </source>
</evidence>
<feature type="transmembrane region" description="Helical" evidence="10">
    <location>
        <begin position="124"/>
        <end position="143"/>
    </location>
</feature>
<evidence type="ECO:0000256" key="7">
    <source>
        <dbReference type="ARBA" id="ARBA00023136"/>
    </source>
</evidence>
<keyword evidence="12" id="KW-1185">Reference proteome</keyword>
<keyword evidence="2" id="KW-1003">Cell membrane</keyword>
<feature type="transmembrane region" description="Helical" evidence="10">
    <location>
        <begin position="29"/>
        <end position="50"/>
    </location>
</feature>
<feature type="transmembrane region" description="Helical" evidence="10">
    <location>
        <begin position="245"/>
        <end position="265"/>
    </location>
</feature>
<dbReference type="GO" id="GO:0005549">
    <property type="term" value="F:odorant binding"/>
    <property type="evidence" value="ECO:0007669"/>
    <property type="project" value="InterPro"/>
</dbReference>
<sequence length="370" mass="42652">MTTMDYLPFSVQYIKGTGLLPSSNFIRKFIALSVLLPITLLLNFMIIFNFGKSKGDILFVAEAFESLSTYGQLTVRKFMFIVHGRLIEEIIEDCKRQWPYDIFGPVMEKQLRNKMDFCLKITKALAFCSTGTITLMCVTAFFDNTKSVPLICWIPDFKWSTEIVFISEVLILFETLYFVVASDSFYLLVGMDLQVQFKLMVKLLKSIHFGVEEDAKCLRKLTQCVQHHRWLLRLHKKLNRMFSEYFIVQYMITVTAVAIQGYLLLYRSLTFDALLKGVVYIFTVMFQVALYFIPASNIALEAENFSMELYLAKWEASKSSKVNKQVLFMIMNSQESLNMVGAGMLHIDRPQYLTILRLGFTIATILGGLK</sequence>
<evidence type="ECO:0000256" key="5">
    <source>
        <dbReference type="ARBA" id="ARBA00022725"/>
    </source>
</evidence>
<evidence type="ECO:0000256" key="8">
    <source>
        <dbReference type="ARBA" id="ARBA00023170"/>
    </source>
</evidence>
<keyword evidence="7 10" id="KW-0472">Membrane</keyword>
<dbReference type="PANTHER" id="PTHR21137">
    <property type="entry name" value="ODORANT RECEPTOR"/>
    <property type="match status" value="1"/>
</dbReference>
<dbReference type="PANTHER" id="PTHR21137:SF35">
    <property type="entry name" value="ODORANT RECEPTOR 19A-RELATED"/>
    <property type="match status" value="1"/>
</dbReference>
<gene>
    <name evidence="11" type="ORF">Zmor_010279</name>
</gene>
<dbReference type="EMBL" id="JALNTZ010000003">
    <property type="protein sequence ID" value="KAJ3658545.1"/>
    <property type="molecule type" value="Genomic_DNA"/>
</dbReference>
<dbReference type="Pfam" id="PF02949">
    <property type="entry name" value="7tm_6"/>
    <property type="match status" value="1"/>
</dbReference>